<reference evidence="2" key="2">
    <citation type="journal article" date="2021" name="PeerJ">
        <title>Extensive microbial diversity within the chicken gut microbiome revealed by metagenomics and culture.</title>
        <authorList>
            <person name="Gilroy R."/>
            <person name="Ravi A."/>
            <person name="Getino M."/>
            <person name="Pursley I."/>
            <person name="Horton D.L."/>
            <person name="Alikhan N.F."/>
            <person name="Baker D."/>
            <person name="Gharbi K."/>
            <person name="Hall N."/>
            <person name="Watson M."/>
            <person name="Adriaenssens E.M."/>
            <person name="Foster-Nyarko E."/>
            <person name="Jarju S."/>
            <person name="Secka A."/>
            <person name="Antonio M."/>
            <person name="Oren A."/>
            <person name="Chaudhuri R.R."/>
            <person name="La Ragione R."/>
            <person name="Hildebrand F."/>
            <person name="Pallen M.J."/>
        </authorList>
    </citation>
    <scope>NUCLEOTIDE SEQUENCE</scope>
    <source>
        <strain evidence="2">517</strain>
    </source>
</reference>
<evidence type="ECO:0000313" key="2">
    <source>
        <dbReference type="EMBL" id="MBO8424329.1"/>
    </source>
</evidence>
<evidence type="ECO:0000256" key="1">
    <source>
        <dbReference type="SAM" id="MobiDB-lite"/>
    </source>
</evidence>
<protein>
    <submittedName>
        <fullName evidence="2">Uncharacterized protein</fullName>
    </submittedName>
</protein>
<comment type="caution">
    <text evidence="2">The sequence shown here is derived from an EMBL/GenBank/DDBJ whole genome shotgun (WGS) entry which is preliminary data.</text>
</comment>
<evidence type="ECO:0000313" key="3">
    <source>
        <dbReference type="Proteomes" id="UP000727857"/>
    </source>
</evidence>
<proteinExistence type="predicted"/>
<sequence length="69" mass="7123">MRKVDKGENADESATEPAVAVAGGEVLAVEDDSEDAALLEHVTAIEEAVEEGLESVGVVPPKFNDADGE</sequence>
<organism evidence="2 3">
    <name type="scientific">Candidatus Stercoripulliclostridium pullicola</name>
    <dbReference type="NCBI Taxonomy" id="2840953"/>
    <lineage>
        <taxon>Bacteria</taxon>
        <taxon>Bacillati</taxon>
        <taxon>Bacillota</taxon>
        <taxon>Clostridia</taxon>
        <taxon>Eubacteriales</taxon>
        <taxon>Candidatus Stercoripulliclostridium</taxon>
    </lineage>
</organism>
<dbReference type="AlphaFoldDB" id="A0A940ICR8"/>
<name>A0A940ICR8_9FIRM</name>
<reference evidence="2" key="1">
    <citation type="submission" date="2020-10" db="EMBL/GenBank/DDBJ databases">
        <authorList>
            <person name="Gilroy R."/>
        </authorList>
    </citation>
    <scope>NUCLEOTIDE SEQUENCE</scope>
    <source>
        <strain evidence="2">517</strain>
    </source>
</reference>
<feature type="region of interest" description="Disordered" evidence="1">
    <location>
        <begin position="1"/>
        <end position="21"/>
    </location>
</feature>
<dbReference type="Proteomes" id="UP000727857">
    <property type="component" value="Unassembled WGS sequence"/>
</dbReference>
<dbReference type="EMBL" id="JADINF010000123">
    <property type="protein sequence ID" value="MBO8424329.1"/>
    <property type="molecule type" value="Genomic_DNA"/>
</dbReference>
<accession>A0A940ICR8</accession>
<gene>
    <name evidence="2" type="ORF">IAB16_04870</name>
</gene>